<proteinExistence type="predicted"/>
<organism evidence="2 3">
    <name type="scientific">Hypholoma sublateritium (strain FD-334 SS-4)</name>
    <dbReference type="NCBI Taxonomy" id="945553"/>
    <lineage>
        <taxon>Eukaryota</taxon>
        <taxon>Fungi</taxon>
        <taxon>Dikarya</taxon>
        <taxon>Basidiomycota</taxon>
        <taxon>Agaricomycotina</taxon>
        <taxon>Agaricomycetes</taxon>
        <taxon>Agaricomycetidae</taxon>
        <taxon>Agaricales</taxon>
        <taxon>Agaricineae</taxon>
        <taxon>Strophariaceae</taxon>
        <taxon>Hypholoma</taxon>
    </lineage>
</organism>
<dbReference type="EMBL" id="KN817764">
    <property type="protein sequence ID" value="KJA13244.1"/>
    <property type="molecule type" value="Genomic_DNA"/>
</dbReference>
<protein>
    <submittedName>
        <fullName evidence="2">Uncharacterized protein</fullName>
    </submittedName>
</protein>
<evidence type="ECO:0000256" key="1">
    <source>
        <dbReference type="SAM" id="MobiDB-lite"/>
    </source>
</evidence>
<name>A0A0D2N217_HYPSF</name>
<dbReference type="STRING" id="945553.A0A0D2N217"/>
<gene>
    <name evidence="2" type="ORF">HYPSUDRAFT_174121</name>
</gene>
<reference evidence="3" key="1">
    <citation type="submission" date="2014-04" db="EMBL/GenBank/DDBJ databases">
        <title>Evolutionary Origins and Diversification of the Mycorrhizal Mutualists.</title>
        <authorList>
            <consortium name="DOE Joint Genome Institute"/>
            <consortium name="Mycorrhizal Genomics Consortium"/>
            <person name="Kohler A."/>
            <person name="Kuo A."/>
            <person name="Nagy L.G."/>
            <person name="Floudas D."/>
            <person name="Copeland A."/>
            <person name="Barry K.W."/>
            <person name="Cichocki N."/>
            <person name="Veneault-Fourrey C."/>
            <person name="LaButti K."/>
            <person name="Lindquist E.A."/>
            <person name="Lipzen A."/>
            <person name="Lundell T."/>
            <person name="Morin E."/>
            <person name="Murat C."/>
            <person name="Riley R."/>
            <person name="Ohm R."/>
            <person name="Sun H."/>
            <person name="Tunlid A."/>
            <person name="Henrissat B."/>
            <person name="Grigoriev I.V."/>
            <person name="Hibbett D.S."/>
            <person name="Martin F."/>
        </authorList>
    </citation>
    <scope>NUCLEOTIDE SEQUENCE [LARGE SCALE GENOMIC DNA]</scope>
    <source>
        <strain evidence="3">FD-334 SS-4</strain>
    </source>
</reference>
<dbReference type="OrthoDB" id="2662290at2759"/>
<dbReference type="Proteomes" id="UP000054270">
    <property type="component" value="Unassembled WGS sequence"/>
</dbReference>
<accession>A0A0D2N217</accession>
<evidence type="ECO:0000313" key="2">
    <source>
        <dbReference type="EMBL" id="KJA13244.1"/>
    </source>
</evidence>
<feature type="non-terminal residue" evidence="2">
    <location>
        <position position="368"/>
    </location>
</feature>
<feature type="compositionally biased region" description="Acidic residues" evidence="1">
    <location>
        <begin position="315"/>
        <end position="324"/>
    </location>
</feature>
<sequence>MFERSSRTIIHNPMFLTVNGSFQGNVPGVNHPQRNTESPYGPENIPVDSIFHTTPSPSRQHRFPLNSEYDPSDAINHERRIPKLGKSFKEKSKVELYRSLDSAEHGTALIIPEPDIRLSPAARWEGTSIGNVGCVTPEGSFDSMLNICRSTCDPVNPTDLHLSNVTAGLQPRIREFREFGDGDVVSTPGIYSLPVAGSSESRDSKEGAFLVLPQGAYLQQLRDKEQFLDSFTEQAPAIYAYLNNTQGLRIANGELCIVHGCHKSSSWAIATFQNTSEIPIRVSLMKNANPGSRSAGSKYAIERQGTVHAKVGPEVDNDDLEDSEDGRPIRNQTPFVQTTRIKLPDDVWRQVFPVSVGSDDGNTSQHSS</sequence>
<dbReference type="AlphaFoldDB" id="A0A0D2N217"/>
<keyword evidence="3" id="KW-1185">Reference proteome</keyword>
<evidence type="ECO:0000313" key="3">
    <source>
        <dbReference type="Proteomes" id="UP000054270"/>
    </source>
</evidence>
<feature type="region of interest" description="Disordered" evidence="1">
    <location>
        <begin position="306"/>
        <end position="333"/>
    </location>
</feature>